<dbReference type="RefSeq" id="WP_343912051.1">
    <property type="nucleotide sequence ID" value="NZ_BAAAGE010000002.1"/>
</dbReference>
<gene>
    <name evidence="1" type="ORF">GCM10009430_18550</name>
</gene>
<evidence type="ECO:0000313" key="2">
    <source>
        <dbReference type="Proteomes" id="UP001501758"/>
    </source>
</evidence>
<dbReference type="Proteomes" id="UP001501758">
    <property type="component" value="Unassembled WGS sequence"/>
</dbReference>
<proteinExistence type="predicted"/>
<dbReference type="SUPFAM" id="SSF53254">
    <property type="entry name" value="Phosphoglycerate mutase-like"/>
    <property type="match status" value="1"/>
</dbReference>
<accession>A0ABN1IR36</accession>
<keyword evidence="2" id="KW-1185">Reference proteome</keyword>
<sequence length="170" mass="19630">MKLNITIFIFCLFSLYGYSQETNKEASTTTYILVRHAEKDLSNPENKNPDLTEEGISRANRLVKILKDIHIDMVYSTDYKRTLQTATPIAKDRNIEIELYDPKKSYDKTFQEQTLGKTTVIVGHSNSTPTFVNKIIGQKKYSGIDEKDYNKLFIISLQKDVITDMMLNFD</sequence>
<dbReference type="EMBL" id="BAAAGE010000002">
    <property type="protein sequence ID" value="GAA0719463.1"/>
    <property type="molecule type" value="Genomic_DNA"/>
</dbReference>
<name>A0ABN1IR36_9FLAO</name>
<evidence type="ECO:0000313" key="1">
    <source>
        <dbReference type="EMBL" id="GAA0719463.1"/>
    </source>
</evidence>
<reference evidence="1 2" key="1">
    <citation type="journal article" date="2019" name="Int. J. Syst. Evol. Microbiol.">
        <title>The Global Catalogue of Microorganisms (GCM) 10K type strain sequencing project: providing services to taxonomists for standard genome sequencing and annotation.</title>
        <authorList>
            <consortium name="The Broad Institute Genomics Platform"/>
            <consortium name="The Broad Institute Genome Sequencing Center for Infectious Disease"/>
            <person name="Wu L."/>
            <person name="Ma J."/>
        </authorList>
    </citation>
    <scope>NUCLEOTIDE SEQUENCE [LARGE SCALE GENOMIC DNA]</scope>
    <source>
        <strain evidence="1 2">JCM 15974</strain>
    </source>
</reference>
<dbReference type="CDD" id="cd07067">
    <property type="entry name" value="HP_PGM_like"/>
    <property type="match status" value="1"/>
</dbReference>
<protein>
    <submittedName>
        <fullName evidence="1">Phosphoglycerate mutase family protein</fullName>
    </submittedName>
</protein>
<dbReference type="InterPro" id="IPR013078">
    <property type="entry name" value="His_Pase_superF_clade-1"/>
</dbReference>
<organism evidence="1 2">
    <name type="scientific">Aquimarina litoralis</name>
    <dbReference type="NCBI Taxonomy" id="584605"/>
    <lineage>
        <taxon>Bacteria</taxon>
        <taxon>Pseudomonadati</taxon>
        <taxon>Bacteroidota</taxon>
        <taxon>Flavobacteriia</taxon>
        <taxon>Flavobacteriales</taxon>
        <taxon>Flavobacteriaceae</taxon>
        <taxon>Aquimarina</taxon>
    </lineage>
</organism>
<dbReference type="InterPro" id="IPR029033">
    <property type="entry name" value="His_PPase_superfam"/>
</dbReference>
<comment type="caution">
    <text evidence="1">The sequence shown here is derived from an EMBL/GenBank/DDBJ whole genome shotgun (WGS) entry which is preliminary data.</text>
</comment>
<dbReference type="Pfam" id="PF00300">
    <property type="entry name" value="His_Phos_1"/>
    <property type="match status" value="1"/>
</dbReference>
<dbReference type="Gene3D" id="3.40.50.1240">
    <property type="entry name" value="Phosphoglycerate mutase-like"/>
    <property type="match status" value="1"/>
</dbReference>